<name>A0A0C3HPW7_OIDMZ</name>
<gene>
    <name evidence="12" type="ORF">OIDMADRAFT_157665</name>
</gene>
<evidence type="ECO:0000313" key="12">
    <source>
        <dbReference type="EMBL" id="KIN05060.1"/>
    </source>
</evidence>
<comment type="subcellular location">
    <subcellularLocation>
        <location evidence="1">Lysosome membrane</location>
        <topology evidence="1">Multi-pass membrane protein</topology>
    </subcellularLocation>
</comment>
<dbReference type="InterPro" id="IPR005282">
    <property type="entry name" value="LC_transporter"/>
</dbReference>
<evidence type="ECO:0000256" key="2">
    <source>
        <dbReference type="ARBA" id="ARBA00006855"/>
    </source>
</evidence>
<dbReference type="SMART" id="SM00679">
    <property type="entry name" value="CTNS"/>
    <property type="match status" value="2"/>
</dbReference>
<dbReference type="InParanoid" id="A0A0C3HPW7"/>
<dbReference type="HOGENOM" id="CLU_046327_0_1_1"/>
<dbReference type="InterPro" id="IPR006603">
    <property type="entry name" value="PQ-loop_rpt"/>
</dbReference>
<dbReference type="Proteomes" id="UP000054321">
    <property type="component" value="Unassembled WGS sequence"/>
</dbReference>
<feature type="transmembrane region" description="Helical" evidence="11">
    <location>
        <begin position="126"/>
        <end position="145"/>
    </location>
</feature>
<evidence type="ECO:0000256" key="8">
    <source>
        <dbReference type="ARBA" id="ARBA00023136"/>
    </source>
</evidence>
<comment type="similarity">
    <text evidence="2">Belongs to the cystinosin family.</text>
</comment>
<evidence type="ECO:0000256" key="4">
    <source>
        <dbReference type="ARBA" id="ARBA00022692"/>
    </source>
</evidence>
<evidence type="ECO:0000313" key="13">
    <source>
        <dbReference type="Proteomes" id="UP000054321"/>
    </source>
</evidence>
<dbReference type="Pfam" id="PF04193">
    <property type="entry name" value="PQ-loop"/>
    <property type="match status" value="2"/>
</dbReference>
<keyword evidence="9" id="KW-0458">Lysosome</keyword>
<dbReference type="GO" id="GO:0015184">
    <property type="term" value="F:L-cystine transmembrane transporter activity"/>
    <property type="evidence" value="ECO:0007669"/>
    <property type="project" value="TreeGrafter"/>
</dbReference>
<keyword evidence="3" id="KW-0813">Transport</keyword>
<sequence length="281" mass="31322">MASSFLEIISRLFGWVYTLCWSLSFYPQPIVNFRRKSTSGTTVDFPAINILGFAAYFISNVAFLYSPHIRKEYALRHHGLTPTVQPNDVAFAAHATVLSAITLSQYFPAIWGFDKTANRGSRISKGIVLIIIGSAIVVGGASFIVSLKHDDDPKSGWAWIDVIYTVSYIKLFVTLVKYFPQLVTNYRNRSTKGWSIAQILLDFAGGILSLGQLGIDSYLQHDWSGITGNPVKLALGNASIFFDILFMVQHYCLYTGKQGRALYEDEEDPLLGESGRPERTN</sequence>
<dbReference type="EMBL" id="KN832872">
    <property type="protein sequence ID" value="KIN05060.1"/>
    <property type="molecule type" value="Genomic_DNA"/>
</dbReference>
<dbReference type="PANTHER" id="PTHR13131">
    <property type="entry name" value="CYSTINOSIN"/>
    <property type="match status" value="1"/>
</dbReference>
<dbReference type="AlphaFoldDB" id="A0A0C3HPW7"/>
<dbReference type="NCBIfam" id="TIGR00951">
    <property type="entry name" value="2A43"/>
    <property type="match status" value="1"/>
</dbReference>
<keyword evidence="6" id="KW-0769">Symport</keyword>
<evidence type="ECO:0000256" key="5">
    <source>
        <dbReference type="ARBA" id="ARBA00022737"/>
    </source>
</evidence>
<dbReference type="PANTHER" id="PTHR13131:SF5">
    <property type="entry name" value="CYSTINOSIN"/>
    <property type="match status" value="1"/>
</dbReference>
<feature type="transmembrane region" description="Helical" evidence="11">
    <location>
        <begin position="157"/>
        <end position="176"/>
    </location>
</feature>
<keyword evidence="4 11" id="KW-0812">Transmembrane</keyword>
<dbReference type="GO" id="GO:0000324">
    <property type="term" value="C:fungal-type vacuole"/>
    <property type="evidence" value="ECO:0007669"/>
    <property type="project" value="TreeGrafter"/>
</dbReference>
<evidence type="ECO:0000256" key="1">
    <source>
        <dbReference type="ARBA" id="ARBA00004155"/>
    </source>
</evidence>
<dbReference type="FunCoup" id="A0A0C3HPW7">
    <property type="interactions" value="249"/>
</dbReference>
<evidence type="ECO:0000256" key="9">
    <source>
        <dbReference type="ARBA" id="ARBA00023228"/>
    </source>
</evidence>
<reference evidence="12 13" key="1">
    <citation type="submission" date="2014-04" db="EMBL/GenBank/DDBJ databases">
        <authorList>
            <consortium name="DOE Joint Genome Institute"/>
            <person name="Kuo A."/>
            <person name="Martino E."/>
            <person name="Perotto S."/>
            <person name="Kohler A."/>
            <person name="Nagy L.G."/>
            <person name="Floudas D."/>
            <person name="Copeland A."/>
            <person name="Barry K.W."/>
            <person name="Cichocki N."/>
            <person name="Veneault-Fourrey C."/>
            <person name="LaButti K."/>
            <person name="Lindquist E.A."/>
            <person name="Lipzen A."/>
            <person name="Lundell T."/>
            <person name="Morin E."/>
            <person name="Murat C."/>
            <person name="Sun H."/>
            <person name="Tunlid A."/>
            <person name="Henrissat B."/>
            <person name="Grigoriev I.V."/>
            <person name="Hibbett D.S."/>
            <person name="Martin F."/>
            <person name="Nordberg H.P."/>
            <person name="Cantor M.N."/>
            <person name="Hua S.X."/>
        </authorList>
    </citation>
    <scope>NUCLEOTIDE SEQUENCE [LARGE SCALE GENOMIC DNA]</scope>
    <source>
        <strain evidence="12 13">Zn</strain>
    </source>
</reference>
<dbReference type="STRING" id="913774.A0A0C3HPW7"/>
<reference evidence="13" key="2">
    <citation type="submission" date="2015-01" db="EMBL/GenBank/DDBJ databases">
        <title>Evolutionary Origins and Diversification of the Mycorrhizal Mutualists.</title>
        <authorList>
            <consortium name="DOE Joint Genome Institute"/>
            <consortium name="Mycorrhizal Genomics Consortium"/>
            <person name="Kohler A."/>
            <person name="Kuo A."/>
            <person name="Nagy L.G."/>
            <person name="Floudas D."/>
            <person name="Copeland A."/>
            <person name="Barry K.W."/>
            <person name="Cichocki N."/>
            <person name="Veneault-Fourrey C."/>
            <person name="LaButti K."/>
            <person name="Lindquist E.A."/>
            <person name="Lipzen A."/>
            <person name="Lundell T."/>
            <person name="Morin E."/>
            <person name="Murat C."/>
            <person name="Riley R."/>
            <person name="Ohm R."/>
            <person name="Sun H."/>
            <person name="Tunlid A."/>
            <person name="Henrissat B."/>
            <person name="Grigoriev I.V."/>
            <person name="Hibbett D.S."/>
            <person name="Martin F."/>
        </authorList>
    </citation>
    <scope>NUCLEOTIDE SEQUENCE [LARGE SCALE GENOMIC DNA]</scope>
    <source>
        <strain evidence="13">Zn</strain>
    </source>
</reference>
<keyword evidence="5" id="KW-0677">Repeat</keyword>
<keyword evidence="7 11" id="KW-1133">Transmembrane helix</keyword>
<evidence type="ECO:0008006" key="14">
    <source>
        <dbReference type="Google" id="ProtNLM"/>
    </source>
</evidence>
<evidence type="ECO:0000256" key="7">
    <source>
        <dbReference type="ARBA" id="ARBA00022989"/>
    </source>
</evidence>
<proteinExistence type="inferred from homology"/>
<dbReference type="GO" id="GO:0015293">
    <property type="term" value="F:symporter activity"/>
    <property type="evidence" value="ECO:0007669"/>
    <property type="project" value="UniProtKB-KW"/>
</dbReference>
<feature type="transmembrane region" description="Helical" evidence="11">
    <location>
        <begin position="47"/>
        <end position="66"/>
    </location>
</feature>
<protein>
    <recommendedName>
        <fullName evidence="14">Cystinosin</fullName>
    </recommendedName>
</protein>
<evidence type="ECO:0000256" key="3">
    <source>
        <dbReference type="ARBA" id="ARBA00022448"/>
    </source>
</evidence>
<dbReference type="FunFam" id="1.20.1280.290:FF:000016">
    <property type="entry name" value="Cystinosin homolog"/>
    <property type="match status" value="1"/>
</dbReference>
<keyword evidence="8 11" id="KW-0472">Membrane</keyword>
<organism evidence="12 13">
    <name type="scientific">Oidiodendron maius (strain Zn)</name>
    <dbReference type="NCBI Taxonomy" id="913774"/>
    <lineage>
        <taxon>Eukaryota</taxon>
        <taxon>Fungi</taxon>
        <taxon>Dikarya</taxon>
        <taxon>Ascomycota</taxon>
        <taxon>Pezizomycotina</taxon>
        <taxon>Leotiomycetes</taxon>
        <taxon>Leotiomycetes incertae sedis</taxon>
        <taxon>Myxotrichaceae</taxon>
        <taxon>Oidiodendron</taxon>
    </lineage>
</organism>
<dbReference type="OrthoDB" id="75720at2759"/>
<evidence type="ECO:0000256" key="11">
    <source>
        <dbReference type="SAM" id="Phobius"/>
    </source>
</evidence>
<dbReference type="Gene3D" id="1.20.1280.290">
    <property type="match status" value="2"/>
</dbReference>
<keyword evidence="13" id="KW-1185">Reference proteome</keyword>
<feature type="transmembrane region" description="Helical" evidence="11">
    <location>
        <begin position="12"/>
        <end position="27"/>
    </location>
</feature>
<accession>A0A0C3HPW7</accession>
<comment type="catalytic activity">
    <reaction evidence="10">
        <text>L-cystine(out) + H(+)(out) = L-cystine(in) + H(+)(in)</text>
        <dbReference type="Rhea" id="RHEA:66172"/>
        <dbReference type="ChEBI" id="CHEBI:15378"/>
        <dbReference type="ChEBI" id="CHEBI:35491"/>
    </reaction>
    <physiologicalReaction direction="left-to-right" evidence="10">
        <dbReference type="Rhea" id="RHEA:66173"/>
    </physiologicalReaction>
</comment>
<evidence type="ECO:0000256" key="6">
    <source>
        <dbReference type="ARBA" id="ARBA00022847"/>
    </source>
</evidence>
<dbReference type="GO" id="GO:0005774">
    <property type="term" value="C:vacuolar membrane"/>
    <property type="evidence" value="ECO:0007669"/>
    <property type="project" value="TreeGrafter"/>
</dbReference>
<evidence type="ECO:0000256" key="10">
    <source>
        <dbReference type="ARBA" id="ARBA00048473"/>
    </source>
</evidence>